<sequence length="94" mass="10473">MEDGTSSRGPRKVQQEKKGIRIRGEAALDQIECMGSNDDPNVLCPCYRLDEVEMIAVLGPVESRSEWNTGRSFKQICHQHIALTDVSIISTVNL</sequence>
<evidence type="ECO:0000313" key="2">
    <source>
        <dbReference type="Proteomes" id="UP001234297"/>
    </source>
</evidence>
<comment type="caution">
    <text evidence="1">The sequence shown here is derived from an EMBL/GenBank/DDBJ whole genome shotgun (WGS) entry which is preliminary data.</text>
</comment>
<protein>
    <submittedName>
        <fullName evidence="1">Uncharacterized protein</fullName>
    </submittedName>
</protein>
<name>A0ACC2M9K2_PERAE</name>
<proteinExistence type="predicted"/>
<dbReference type="EMBL" id="CM056813">
    <property type="protein sequence ID" value="KAJ8642006.1"/>
    <property type="molecule type" value="Genomic_DNA"/>
</dbReference>
<keyword evidence="2" id="KW-1185">Reference proteome</keyword>
<dbReference type="Proteomes" id="UP001234297">
    <property type="component" value="Chromosome 5"/>
</dbReference>
<accession>A0ACC2M9K2</accession>
<reference evidence="1 2" key="1">
    <citation type="journal article" date="2022" name="Hortic Res">
        <title>A haplotype resolved chromosomal level avocado genome allows analysis of novel avocado genes.</title>
        <authorList>
            <person name="Nath O."/>
            <person name="Fletcher S.J."/>
            <person name="Hayward A."/>
            <person name="Shaw L.M."/>
            <person name="Masouleh A.K."/>
            <person name="Furtado A."/>
            <person name="Henry R.J."/>
            <person name="Mitter N."/>
        </authorList>
    </citation>
    <scope>NUCLEOTIDE SEQUENCE [LARGE SCALE GENOMIC DNA]</scope>
    <source>
        <strain evidence="2">cv. Hass</strain>
    </source>
</reference>
<gene>
    <name evidence="1" type="ORF">MRB53_018700</name>
</gene>
<evidence type="ECO:0000313" key="1">
    <source>
        <dbReference type="EMBL" id="KAJ8642006.1"/>
    </source>
</evidence>
<organism evidence="1 2">
    <name type="scientific">Persea americana</name>
    <name type="common">Avocado</name>
    <dbReference type="NCBI Taxonomy" id="3435"/>
    <lineage>
        <taxon>Eukaryota</taxon>
        <taxon>Viridiplantae</taxon>
        <taxon>Streptophyta</taxon>
        <taxon>Embryophyta</taxon>
        <taxon>Tracheophyta</taxon>
        <taxon>Spermatophyta</taxon>
        <taxon>Magnoliopsida</taxon>
        <taxon>Magnoliidae</taxon>
        <taxon>Laurales</taxon>
        <taxon>Lauraceae</taxon>
        <taxon>Persea</taxon>
    </lineage>
</organism>